<evidence type="ECO:0000256" key="3">
    <source>
        <dbReference type="ARBA" id="ARBA00022723"/>
    </source>
</evidence>
<keyword evidence="2 5" id="KW-0813">Transport</keyword>
<dbReference type="Proteomes" id="UP001559623">
    <property type="component" value="Unassembled WGS sequence"/>
</dbReference>
<evidence type="ECO:0000256" key="6">
    <source>
        <dbReference type="SAM" id="SignalP"/>
    </source>
</evidence>
<evidence type="ECO:0000313" key="8">
    <source>
        <dbReference type="Proteomes" id="UP001559623"/>
    </source>
</evidence>
<feature type="signal peptide" evidence="6">
    <location>
        <begin position="1"/>
        <end position="28"/>
    </location>
</feature>
<comment type="caution">
    <text evidence="7">The sequence shown here is derived from an EMBL/GenBank/DDBJ whole genome shotgun (WGS) entry which is preliminary data.</text>
</comment>
<dbReference type="PANTHER" id="PTHR42953">
    <property type="entry name" value="HIGH-AFFINITY ZINC UPTAKE SYSTEM PROTEIN ZNUA-RELATED"/>
    <property type="match status" value="1"/>
</dbReference>
<dbReference type="PROSITE" id="PS51257">
    <property type="entry name" value="PROKAR_LIPOPROTEIN"/>
    <property type="match status" value="1"/>
</dbReference>
<evidence type="ECO:0000313" key="7">
    <source>
        <dbReference type="EMBL" id="MEX5284683.1"/>
    </source>
</evidence>
<name>A0ABV3X591_9FIRM</name>
<comment type="similarity">
    <text evidence="5">Belongs to the bacterial solute-binding protein 9 family.</text>
</comment>
<keyword evidence="3" id="KW-0479">Metal-binding</keyword>
<dbReference type="Pfam" id="PF01297">
    <property type="entry name" value="ZnuA"/>
    <property type="match status" value="1"/>
</dbReference>
<feature type="chain" id="PRO_5045847371" evidence="6">
    <location>
        <begin position="29"/>
        <end position="319"/>
    </location>
</feature>
<dbReference type="Gene3D" id="3.40.50.1980">
    <property type="entry name" value="Nitrogenase molybdenum iron protein domain"/>
    <property type="match status" value="2"/>
</dbReference>
<keyword evidence="4 6" id="KW-0732">Signal</keyword>
<dbReference type="InterPro" id="IPR050492">
    <property type="entry name" value="Bact_metal-bind_prot9"/>
</dbReference>
<evidence type="ECO:0000256" key="1">
    <source>
        <dbReference type="ARBA" id="ARBA00004196"/>
    </source>
</evidence>
<reference evidence="7 8" key="1">
    <citation type="submission" date="2023-04" db="EMBL/GenBank/DDBJ databases">
        <title>Genome Sequence of Selenomonas sputigena ATCC 33150.</title>
        <authorList>
            <person name="Miller D.P."/>
            <person name="Anvari S."/>
            <person name="Polson S.W."/>
            <person name="Macdonald M."/>
            <person name="Mcdowell J.V."/>
        </authorList>
    </citation>
    <scope>NUCLEOTIDE SEQUENCE [LARGE SCALE GENOMIC DNA]</scope>
    <source>
        <strain evidence="7 8">ATCC 33150</strain>
    </source>
</reference>
<dbReference type="EMBL" id="JARVLH010000002">
    <property type="protein sequence ID" value="MEX5284683.1"/>
    <property type="molecule type" value="Genomic_DNA"/>
</dbReference>
<comment type="subcellular location">
    <subcellularLocation>
        <location evidence="1">Cell envelope</location>
    </subcellularLocation>
</comment>
<keyword evidence="8" id="KW-1185">Reference proteome</keyword>
<dbReference type="InterPro" id="IPR006128">
    <property type="entry name" value="Lipoprotein_PsaA-like"/>
</dbReference>
<gene>
    <name evidence="7" type="ORF">QCO44_03375</name>
</gene>
<accession>A0ABV3X591</accession>
<dbReference type="SUPFAM" id="SSF53807">
    <property type="entry name" value="Helical backbone' metal receptor"/>
    <property type="match status" value="1"/>
</dbReference>
<dbReference type="RefSeq" id="WP_368846413.1">
    <property type="nucleotide sequence ID" value="NZ_CP194411.1"/>
</dbReference>
<sequence length="319" mass="34795">MEFFKGIAQGYRKSIFLLALCLTASLFAAGCGGAAGDSSSGAKKKVTVTTSFLADMTKELAGDYVDIDLVIPAGEDPHLYVAQPADLKKLKDADLVLYHGLHFEGKMVEVLEKRGTAVTADFPTDDVLRMEEDGESVVDPHFWFSIALYKKATEKAAESLAKLVPEHEKEIRANCAAYLAKLDALDAEVKEKIASIPEGKRNLVTPHDAFNYFSKSYGMTVVAPQGVSTNSEVANADIEKTADFIVEHKVKAVFAESTTNPERMKKLQEIVRSKGFDVEIVGGEGNELFSDSLAPAGQKGDTFIDMYRFDVDLIVSHLK</sequence>
<protein>
    <submittedName>
        <fullName evidence="7">Zinc ABC transporter substrate-binding protein</fullName>
    </submittedName>
</protein>
<organism evidence="7 8">
    <name type="scientific">Selenomonas sputigena</name>
    <dbReference type="NCBI Taxonomy" id="69823"/>
    <lineage>
        <taxon>Bacteria</taxon>
        <taxon>Bacillati</taxon>
        <taxon>Bacillota</taxon>
        <taxon>Negativicutes</taxon>
        <taxon>Selenomonadales</taxon>
        <taxon>Selenomonadaceae</taxon>
        <taxon>Selenomonas</taxon>
    </lineage>
</organism>
<evidence type="ECO:0000256" key="2">
    <source>
        <dbReference type="ARBA" id="ARBA00022448"/>
    </source>
</evidence>
<dbReference type="PANTHER" id="PTHR42953:SF1">
    <property type="entry name" value="METAL-BINDING PROTEIN HI_0362-RELATED"/>
    <property type="match status" value="1"/>
</dbReference>
<dbReference type="PRINTS" id="PR00691">
    <property type="entry name" value="ADHESINB"/>
</dbReference>
<dbReference type="PRINTS" id="PR00690">
    <property type="entry name" value="ADHESNFAMILY"/>
</dbReference>
<dbReference type="InterPro" id="IPR006129">
    <property type="entry name" value="AdhesinB"/>
</dbReference>
<evidence type="ECO:0000256" key="4">
    <source>
        <dbReference type="ARBA" id="ARBA00022729"/>
    </source>
</evidence>
<evidence type="ECO:0000256" key="5">
    <source>
        <dbReference type="RuleBase" id="RU003512"/>
    </source>
</evidence>
<dbReference type="InterPro" id="IPR006127">
    <property type="entry name" value="ZnuA-like"/>
</dbReference>
<proteinExistence type="inferred from homology"/>